<reference evidence="7 8" key="1">
    <citation type="submission" date="2018-09" db="EMBL/GenBank/DDBJ databases">
        <title>YIM 75507 draft genome.</title>
        <authorList>
            <person name="Tang S."/>
            <person name="Feng Y."/>
        </authorList>
    </citation>
    <scope>NUCLEOTIDE SEQUENCE [LARGE SCALE GENOMIC DNA]</scope>
    <source>
        <strain evidence="7 8">YIM 75507</strain>
    </source>
</reference>
<keyword evidence="2" id="KW-1003">Cell membrane</keyword>
<dbReference type="SUPFAM" id="SSF53448">
    <property type="entry name" value="Nucleotide-diphospho-sugar transferases"/>
    <property type="match status" value="1"/>
</dbReference>
<dbReference type="EMBL" id="QZEY01000003">
    <property type="protein sequence ID" value="RJL33144.1"/>
    <property type="molecule type" value="Genomic_DNA"/>
</dbReference>
<dbReference type="GO" id="GO:0085029">
    <property type="term" value="P:extracellular matrix assembly"/>
    <property type="evidence" value="ECO:0007669"/>
    <property type="project" value="TreeGrafter"/>
</dbReference>
<name>A0A3A4B6J6_9ACTN</name>
<dbReference type="PANTHER" id="PTHR22913">
    <property type="entry name" value="HYALURONAN SYNTHASE"/>
    <property type="match status" value="1"/>
</dbReference>
<gene>
    <name evidence="7" type="ORF">D5H75_09840</name>
</gene>
<feature type="transmembrane region" description="Helical" evidence="6">
    <location>
        <begin position="342"/>
        <end position="364"/>
    </location>
</feature>
<evidence type="ECO:0000256" key="6">
    <source>
        <dbReference type="SAM" id="Phobius"/>
    </source>
</evidence>
<evidence type="ECO:0000256" key="2">
    <source>
        <dbReference type="ARBA" id="ARBA00022475"/>
    </source>
</evidence>
<keyword evidence="6" id="KW-1133">Transmembrane helix</keyword>
<sequence length="390" mass="44596">MKSLVVPLATVGLIRWTCWLIRRVPGLFYRPRRTEHSATLGVVVPVYQEDPEILDVAIRSWLANDVDEVVLVIDETDEACAAVARRHPVRVIVTSVPGKRDALRRGWESCASELVALVDSDTVWAPDVGAEVRKPFADPGVGGVGTRQNVYRPRGFLHRVTDMFLDYRYFDENAAQTVCGEAVSCLSGRTAVYRRHLLLEVSAEFMNETFLGVPCVSGDDKRLTMLILERGHRTRLQRSARVWSTFPSDWRVFFRQRTRWARNTWRSDLRALSRPWLWRHPFLAFTMTDKAAGAFTLLMSPACMTWAIAEREWRFAAALGSWWWLSRAVKMIPHLRERPSSWFLIPGFVLVSFLTAVVRIYALLTIRRQRWLTRGVAVVGGETTRLQPAA</sequence>
<dbReference type="Proteomes" id="UP000265768">
    <property type="component" value="Unassembled WGS sequence"/>
</dbReference>
<keyword evidence="3" id="KW-0328">Glycosyltransferase</keyword>
<dbReference type="Gene3D" id="3.90.550.10">
    <property type="entry name" value="Spore Coat Polysaccharide Biosynthesis Protein SpsA, Chain A"/>
    <property type="match status" value="1"/>
</dbReference>
<accession>A0A3A4B6J6</accession>
<comment type="subcellular location">
    <subcellularLocation>
        <location evidence="1">Cell membrane</location>
    </subcellularLocation>
</comment>
<protein>
    <submittedName>
        <fullName evidence="7">Glycosyltransferase</fullName>
    </submittedName>
</protein>
<dbReference type="RefSeq" id="WP_119926104.1">
    <property type="nucleotide sequence ID" value="NZ_QZEY01000003.1"/>
</dbReference>
<dbReference type="Pfam" id="PF13641">
    <property type="entry name" value="Glyco_tranf_2_3"/>
    <property type="match status" value="1"/>
</dbReference>
<organism evidence="7 8">
    <name type="scientific">Bailinhaonella thermotolerans</name>
    <dbReference type="NCBI Taxonomy" id="1070861"/>
    <lineage>
        <taxon>Bacteria</taxon>
        <taxon>Bacillati</taxon>
        <taxon>Actinomycetota</taxon>
        <taxon>Actinomycetes</taxon>
        <taxon>Streptosporangiales</taxon>
        <taxon>Streptosporangiaceae</taxon>
        <taxon>Bailinhaonella</taxon>
    </lineage>
</organism>
<proteinExistence type="predicted"/>
<dbReference type="PANTHER" id="PTHR22913:SF12">
    <property type="entry name" value="MANNURONAN SYNTHASE"/>
    <property type="match status" value="1"/>
</dbReference>
<keyword evidence="6" id="KW-0812">Transmembrane</keyword>
<evidence type="ECO:0000256" key="1">
    <source>
        <dbReference type="ARBA" id="ARBA00004236"/>
    </source>
</evidence>
<dbReference type="InterPro" id="IPR029044">
    <property type="entry name" value="Nucleotide-diphossugar_trans"/>
</dbReference>
<dbReference type="GO" id="GO:0030213">
    <property type="term" value="P:hyaluronan biosynthetic process"/>
    <property type="evidence" value="ECO:0007669"/>
    <property type="project" value="TreeGrafter"/>
</dbReference>
<evidence type="ECO:0000256" key="3">
    <source>
        <dbReference type="ARBA" id="ARBA00022676"/>
    </source>
</evidence>
<dbReference type="AlphaFoldDB" id="A0A3A4B6J6"/>
<dbReference type="GO" id="GO:0005886">
    <property type="term" value="C:plasma membrane"/>
    <property type="evidence" value="ECO:0007669"/>
    <property type="project" value="UniProtKB-SubCell"/>
</dbReference>
<keyword evidence="8" id="KW-1185">Reference proteome</keyword>
<comment type="caution">
    <text evidence="7">The sequence shown here is derived from an EMBL/GenBank/DDBJ whole genome shotgun (WGS) entry which is preliminary data.</text>
</comment>
<evidence type="ECO:0000256" key="4">
    <source>
        <dbReference type="ARBA" id="ARBA00022679"/>
    </source>
</evidence>
<dbReference type="OrthoDB" id="9763050at2"/>
<keyword evidence="5 6" id="KW-0472">Membrane</keyword>
<keyword evidence="4 7" id="KW-0808">Transferase</keyword>
<evidence type="ECO:0000256" key="5">
    <source>
        <dbReference type="ARBA" id="ARBA00023136"/>
    </source>
</evidence>
<evidence type="ECO:0000313" key="8">
    <source>
        <dbReference type="Proteomes" id="UP000265768"/>
    </source>
</evidence>
<dbReference type="GO" id="GO:0050501">
    <property type="term" value="F:hyaluronan synthase activity"/>
    <property type="evidence" value="ECO:0007669"/>
    <property type="project" value="TreeGrafter"/>
</dbReference>
<evidence type="ECO:0000313" key="7">
    <source>
        <dbReference type="EMBL" id="RJL33144.1"/>
    </source>
</evidence>